<reference evidence="4 5" key="2">
    <citation type="journal article" date="2018" name="Hortic Res">
        <title>Improved Brassica rapa reference genome by single-molecule sequencing and chromosome conformation capture technologies.</title>
        <authorList>
            <person name="Zhang L."/>
            <person name="Cai X."/>
            <person name="Wu J."/>
            <person name="Liu M."/>
            <person name="Grob S."/>
            <person name="Cheng F."/>
            <person name="Liang J."/>
            <person name="Cai C."/>
            <person name="Liu Z."/>
            <person name="Liu B."/>
            <person name="Wang F."/>
            <person name="Li S."/>
            <person name="Liu F."/>
            <person name="Li X."/>
            <person name="Cheng L."/>
            <person name="Yang W."/>
            <person name="Li M.H."/>
            <person name="Grossniklaus U."/>
            <person name="Zheng H."/>
            <person name="Wang X."/>
        </authorList>
    </citation>
    <scope>NUCLEOTIDE SEQUENCE [LARGE SCALE GENOMIC DNA]</scope>
    <source>
        <strain evidence="4 5">cv. Chiifu-401-42</strain>
    </source>
</reference>
<protein>
    <recommendedName>
        <fullName evidence="3">Rab-GAP TBC domain-containing protein</fullName>
    </recommendedName>
</protein>
<feature type="coiled-coil region" evidence="1">
    <location>
        <begin position="704"/>
        <end position="731"/>
    </location>
</feature>
<proteinExistence type="predicted"/>
<dbReference type="SMART" id="SM00164">
    <property type="entry name" value="TBC"/>
    <property type="match status" value="1"/>
</dbReference>
<feature type="compositionally biased region" description="Basic and acidic residues" evidence="2">
    <location>
        <begin position="795"/>
        <end position="825"/>
    </location>
</feature>
<dbReference type="EnsemblPlants" id="Bra007127.1">
    <property type="protein sequence ID" value="Bra007127.1-P"/>
    <property type="gene ID" value="Bra007127"/>
</dbReference>
<feature type="compositionally biased region" description="Basic and acidic residues" evidence="2">
    <location>
        <begin position="85"/>
        <end position="99"/>
    </location>
</feature>
<dbReference type="GO" id="GO:0005096">
    <property type="term" value="F:GTPase activator activity"/>
    <property type="evidence" value="ECO:0000318"/>
    <property type="project" value="GO_Central"/>
</dbReference>
<feature type="compositionally biased region" description="Basic and acidic residues" evidence="2">
    <location>
        <begin position="141"/>
        <end position="152"/>
    </location>
</feature>
<dbReference type="Proteomes" id="UP000011750">
    <property type="component" value="Chromosome A09"/>
</dbReference>
<evidence type="ECO:0000313" key="5">
    <source>
        <dbReference type="Proteomes" id="UP000011750"/>
    </source>
</evidence>
<dbReference type="PANTHER" id="PTHR47219:SF20">
    <property type="entry name" value="TBC1 DOMAIN FAMILY MEMBER 2B"/>
    <property type="match status" value="1"/>
</dbReference>
<dbReference type="SMR" id="M4CSD5"/>
<feature type="region of interest" description="Disordered" evidence="2">
    <location>
        <begin position="141"/>
        <end position="176"/>
    </location>
</feature>
<feature type="compositionally biased region" description="Basic and acidic residues" evidence="2">
    <location>
        <begin position="49"/>
        <end position="78"/>
    </location>
</feature>
<dbReference type="InParanoid" id="M4CSD5"/>
<organism evidence="4 5">
    <name type="scientific">Brassica campestris</name>
    <name type="common">Field mustard</name>
    <dbReference type="NCBI Taxonomy" id="3711"/>
    <lineage>
        <taxon>Eukaryota</taxon>
        <taxon>Viridiplantae</taxon>
        <taxon>Streptophyta</taxon>
        <taxon>Embryophyta</taxon>
        <taxon>Tracheophyta</taxon>
        <taxon>Spermatophyta</taxon>
        <taxon>Magnoliopsida</taxon>
        <taxon>eudicotyledons</taxon>
        <taxon>Gunneridae</taxon>
        <taxon>Pentapetalae</taxon>
        <taxon>rosids</taxon>
        <taxon>malvids</taxon>
        <taxon>Brassicales</taxon>
        <taxon>Brassicaceae</taxon>
        <taxon>Brassiceae</taxon>
        <taxon>Brassica</taxon>
    </lineage>
</organism>
<dbReference type="InterPro" id="IPR050302">
    <property type="entry name" value="Rab_GAP_TBC_domain"/>
</dbReference>
<dbReference type="Gramene" id="Bra007127.1">
    <property type="protein sequence ID" value="Bra007127.1-P"/>
    <property type="gene ID" value="Bra007127"/>
</dbReference>
<sequence>MRTAAASKPPNPLVAFEHKRDAYGFPVRPQHVQRYREYADIYKEEEEERSDRWSSFLEDHHADSTDEPSAKESSEHSHAQFSENGKGKEDDKLGSKDVTPDEEGFPDAEKSVHRVQLWTEVRPSLRSIEELMSVRVKKKVDLSKGEQEDPKGKSSPSFDDAKSSKGASENDSEDEFYDVERSDVQDGSSSDGTSVSGITVAGDATSFSVSTCPWKEELEVLIRGGVPMALRGELWQAFVGVKKRRSKDYYHNLLAEDSSGNSIYQEDTQHVDGKGSNTESLAVVEKWKGQIEKDLPRTFPGHPALDDDGRNALRRLLTAYARHNPSVGYCQAMNFFAALLLLLMPEENAFWALTGIIDEYFNGYYSEDMIESQVDQLVLEELVRERFPKLVHHLDYLGVQVAWVTGPWFLSIFMNMLPWESGQVLNIGTKLSCLKLELFLRVWDVLLFEGNRVMLFRTALALMELYGPALVTTKDAGDAVTLLQSLTGSTFDSSQLVLTACMGYQNVHEIRLQELRSKHRPAVIAALEERSKGLQAFRDSKGIASKLYSFKQDPKSVLVDSSKVSLTNGSLSRSESGSSNADDVLVSLTGDGEVDPVQDLQAQVLWLKAEVCKLLEEKRSALLRAEELEIALMEIVKQDNRRQLSAKVEELEQELAEVQRHLSDKQEQEGAMLQVLMRVEQEQKVTEDARRFAEQDAEAQRYAAQVLQEKYEEAVAALAEMEKRAVMAESMLEATLQYQSGQLKAQPSPRSGNQSPSTKNINDQLPEPPQSRISLLARPFGLGWRDKNKNTTPEKTAEHVIEEKPKAEEKETHSEAKDVKLHDTS</sequence>
<dbReference type="eggNOG" id="KOG2058">
    <property type="taxonomic scope" value="Eukaryota"/>
</dbReference>
<dbReference type="InterPro" id="IPR035969">
    <property type="entry name" value="Rab-GAP_TBC_sf"/>
</dbReference>
<feature type="coiled-coil region" evidence="1">
    <location>
        <begin position="634"/>
        <end position="668"/>
    </location>
</feature>
<evidence type="ECO:0000256" key="2">
    <source>
        <dbReference type="SAM" id="MobiDB-lite"/>
    </source>
</evidence>
<dbReference type="SUPFAM" id="SSF47923">
    <property type="entry name" value="Ypt/Rab-GAP domain of gyp1p"/>
    <property type="match status" value="2"/>
</dbReference>
<dbReference type="PROSITE" id="PS50086">
    <property type="entry name" value="TBC_RABGAP"/>
    <property type="match status" value="1"/>
</dbReference>
<evidence type="ECO:0000313" key="4">
    <source>
        <dbReference type="EnsemblPlants" id="Bra007127.1-P"/>
    </source>
</evidence>
<evidence type="ECO:0000259" key="3">
    <source>
        <dbReference type="PROSITE" id="PS50086"/>
    </source>
</evidence>
<dbReference type="FunCoup" id="M4CSD5">
    <property type="interactions" value="3399"/>
</dbReference>
<feature type="domain" description="Rab-GAP TBC" evidence="3">
    <location>
        <begin position="225"/>
        <end position="450"/>
    </location>
</feature>
<dbReference type="FunFam" id="1.10.8.270:FF:000018">
    <property type="entry name" value="Ypt/Rab-GAP domain of gyp1p superfamily protein"/>
    <property type="match status" value="1"/>
</dbReference>
<dbReference type="Gene3D" id="1.10.472.80">
    <property type="entry name" value="Ypt/Rab-GAP domain of gyp1p, domain 3"/>
    <property type="match status" value="1"/>
</dbReference>
<dbReference type="HOGENOM" id="CLU_008366_0_0_1"/>
<dbReference type="InterPro" id="IPR000195">
    <property type="entry name" value="Rab-GAP-TBC_dom"/>
</dbReference>
<feature type="region of interest" description="Disordered" evidence="2">
    <location>
        <begin position="1"/>
        <end position="29"/>
    </location>
</feature>
<dbReference type="Pfam" id="PF00566">
    <property type="entry name" value="RabGAP-TBC"/>
    <property type="match status" value="1"/>
</dbReference>
<feature type="compositionally biased region" description="Polar residues" evidence="2">
    <location>
        <begin position="740"/>
        <end position="763"/>
    </location>
</feature>
<accession>M4CSD5</accession>
<keyword evidence="1" id="KW-0175">Coiled coil</keyword>
<dbReference type="PANTHER" id="PTHR47219">
    <property type="entry name" value="RAB GTPASE-ACTIVATING PROTEIN 1-LIKE"/>
    <property type="match status" value="1"/>
</dbReference>
<dbReference type="AlphaFoldDB" id="M4CSD5"/>
<dbReference type="Gene3D" id="1.10.8.270">
    <property type="entry name" value="putative rabgap domain of human tbc1 domain family member 14 like domains"/>
    <property type="match status" value="1"/>
</dbReference>
<reference evidence="4" key="3">
    <citation type="submission" date="2023-03" db="UniProtKB">
        <authorList>
            <consortium name="EnsemblPlants"/>
        </authorList>
    </citation>
    <scope>IDENTIFICATION</scope>
    <source>
        <strain evidence="4">cv. Chiifu-401-42</strain>
    </source>
</reference>
<dbReference type="OMA" id="RMPEKWK"/>
<reference evidence="4 5" key="1">
    <citation type="journal article" date="2011" name="Nat. Genet.">
        <title>The genome of the mesopolyploid crop species Brassica rapa.</title>
        <authorList>
            <consortium name="Brassica rapa Genome Sequencing Project Consortium"/>
            <person name="Wang X."/>
            <person name="Wang H."/>
            <person name="Wang J."/>
            <person name="Sun R."/>
            <person name="Wu J."/>
            <person name="Liu S."/>
            <person name="Bai Y."/>
            <person name="Mun J.H."/>
            <person name="Bancroft I."/>
            <person name="Cheng F."/>
            <person name="Huang S."/>
            <person name="Li X."/>
            <person name="Hua W."/>
            <person name="Wang J."/>
            <person name="Wang X."/>
            <person name="Freeling M."/>
            <person name="Pires J.C."/>
            <person name="Paterson A.H."/>
            <person name="Chalhoub B."/>
            <person name="Wang B."/>
            <person name="Hayward A."/>
            <person name="Sharpe A.G."/>
            <person name="Park B.S."/>
            <person name="Weisshaar B."/>
            <person name="Liu B."/>
            <person name="Li B."/>
            <person name="Liu B."/>
            <person name="Tong C."/>
            <person name="Song C."/>
            <person name="Duran C."/>
            <person name="Peng C."/>
            <person name="Geng C."/>
            <person name="Koh C."/>
            <person name="Lin C."/>
            <person name="Edwards D."/>
            <person name="Mu D."/>
            <person name="Shen D."/>
            <person name="Soumpourou E."/>
            <person name="Li F."/>
            <person name="Fraser F."/>
            <person name="Conant G."/>
            <person name="Lassalle G."/>
            <person name="King G.J."/>
            <person name="Bonnema G."/>
            <person name="Tang H."/>
            <person name="Wang H."/>
            <person name="Belcram H."/>
            <person name="Zhou H."/>
            <person name="Hirakawa H."/>
            <person name="Abe H."/>
            <person name="Guo H."/>
            <person name="Wang H."/>
            <person name="Jin H."/>
            <person name="Parkin I.A."/>
            <person name="Batley J."/>
            <person name="Kim J.S."/>
            <person name="Just J."/>
            <person name="Li J."/>
            <person name="Xu J."/>
            <person name="Deng J."/>
            <person name="Kim J.A."/>
            <person name="Li J."/>
            <person name="Yu J."/>
            <person name="Meng J."/>
            <person name="Wang J."/>
            <person name="Min J."/>
            <person name="Poulain J."/>
            <person name="Wang J."/>
            <person name="Hatakeyama K."/>
            <person name="Wu K."/>
            <person name="Wang L."/>
            <person name="Fang L."/>
            <person name="Trick M."/>
            <person name="Links M.G."/>
            <person name="Zhao M."/>
            <person name="Jin M."/>
            <person name="Ramchiary N."/>
            <person name="Drou N."/>
            <person name="Berkman P.J."/>
            <person name="Cai Q."/>
            <person name="Huang Q."/>
            <person name="Li R."/>
            <person name="Tabata S."/>
            <person name="Cheng S."/>
            <person name="Zhang S."/>
            <person name="Zhang S."/>
            <person name="Huang S."/>
            <person name="Sato S."/>
            <person name="Sun S."/>
            <person name="Kwon S.J."/>
            <person name="Choi S.R."/>
            <person name="Lee T.H."/>
            <person name="Fan W."/>
            <person name="Zhao X."/>
            <person name="Tan X."/>
            <person name="Xu X."/>
            <person name="Wang Y."/>
            <person name="Qiu Y."/>
            <person name="Yin Y."/>
            <person name="Li Y."/>
            <person name="Du Y."/>
            <person name="Liao Y."/>
            <person name="Lim Y."/>
            <person name="Narusaka Y."/>
            <person name="Wang Y."/>
            <person name="Wang Z."/>
            <person name="Li Z."/>
            <person name="Wang Z."/>
            <person name="Xiong Z."/>
            <person name="Zhang Z."/>
        </authorList>
    </citation>
    <scope>NUCLEOTIDE SEQUENCE [LARGE SCALE GENOMIC DNA]</scope>
    <source>
        <strain evidence="4 5">cv. Chiifu-401-42</strain>
    </source>
</reference>
<dbReference type="STRING" id="51351.M4CSD5"/>
<feature type="region of interest" description="Disordered" evidence="2">
    <location>
        <begin position="48"/>
        <end position="116"/>
    </location>
</feature>
<evidence type="ECO:0000256" key="1">
    <source>
        <dbReference type="SAM" id="Coils"/>
    </source>
</evidence>
<name>M4CSD5_BRACM</name>
<feature type="region of interest" description="Disordered" evidence="2">
    <location>
        <begin position="740"/>
        <end position="825"/>
    </location>
</feature>
<keyword evidence="5" id="KW-1185">Reference proteome</keyword>